<dbReference type="GO" id="GO:0004675">
    <property type="term" value="F:transmembrane receptor protein serine/threonine kinase activity"/>
    <property type="evidence" value="ECO:0007669"/>
    <property type="project" value="UniProtKB-EC"/>
</dbReference>
<dbReference type="SUPFAM" id="SSF57302">
    <property type="entry name" value="Snake toxin-like"/>
    <property type="match status" value="1"/>
</dbReference>
<dbReference type="SMART" id="SM00467">
    <property type="entry name" value="GS"/>
    <property type="match status" value="1"/>
</dbReference>
<dbReference type="InterPro" id="IPR003605">
    <property type="entry name" value="GS_dom"/>
</dbReference>
<accession>A0A7I4YK07</accession>
<dbReference type="Pfam" id="PF00069">
    <property type="entry name" value="Pkinase"/>
    <property type="match status" value="1"/>
</dbReference>
<dbReference type="CDD" id="cd23586">
    <property type="entry name" value="TFP_LU_ECD_sma6"/>
    <property type="match status" value="1"/>
</dbReference>
<dbReference type="WBParaSite" id="HCON_00110180-00001">
    <property type="protein sequence ID" value="HCON_00110180-00001"/>
    <property type="gene ID" value="HCON_00110180"/>
</dbReference>
<keyword evidence="8 14" id="KW-0547">Nucleotide-binding</keyword>
<dbReference type="PROSITE" id="PS00108">
    <property type="entry name" value="PROTEIN_KINASE_ST"/>
    <property type="match status" value="1"/>
</dbReference>
<dbReference type="OMA" id="RRMETVH"/>
<dbReference type="SMART" id="SM00220">
    <property type="entry name" value="S_TKc"/>
    <property type="match status" value="1"/>
</dbReference>
<feature type="region of interest" description="Disordered" evidence="15">
    <location>
        <begin position="205"/>
        <end position="232"/>
    </location>
</feature>
<dbReference type="AlphaFoldDB" id="A0A7I4YK07"/>
<dbReference type="Pfam" id="PF01064">
    <property type="entry name" value="Activin_recp"/>
    <property type="match status" value="1"/>
</dbReference>
<dbReference type="EC" id="2.7.11.30" evidence="3"/>
<keyword evidence="7 17" id="KW-0732">Signal</keyword>
<comment type="subcellular location">
    <subcellularLocation>
        <location evidence="1">Membrane</location>
        <topology evidence="1">Single-pass type I membrane protein</topology>
    </subcellularLocation>
</comment>
<evidence type="ECO:0000256" key="8">
    <source>
        <dbReference type="ARBA" id="ARBA00022741"/>
    </source>
</evidence>
<keyword evidence="9" id="KW-0418">Kinase</keyword>
<evidence type="ECO:0000313" key="20">
    <source>
        <dbReference type="Proteomes" id="UP000025227"/>
    </source>
</evidence>
<evidence type="ECO:0000259" key="19">
    <source>
        <dbReference type="PROSITE" id="PS51256"/>
    </source>
</evidence>
<dbReference type="GO" id="GO:0071363">
    <property type="term" value="P:cellular response to growth factor stimulus"/>
    <property type="evidence" value="ECO:0007669"/>
    <property type="project" value="TreeGrafter"/>
</dbReference>
<keyword evidence="5" id="KW-0808">Transferase</keyword>
<proteinExistence type="inferred from homology"/>
<dbReference type="PROSITE" id="PS00107">
    <property type="entry name" value="PROTEIN_KINASE_ATP"/>
    <property type="match status" value="1"/>
</dbReference>
<feature type="chain" id="PRO_5029532652" description="receptor protein serine/threonine kinase" evidence="17">
    <location>
        <begin position="20"/>
        <end position="640"/>
    </location>
</feature>
<dbReference type="InterPro" id="IPR011009">
    <property type="entry name" value="Kinase-like_dom_sf"/>
</dbReference>
<feature type="transmembrane region" description="Helical" evidence="16">
    <location>
        <begin position="164"/>
        <end position="187"/>
    </location>
</feature>
<comment type="similarity">
    <text evidence="2">Belongs to the protein kinase superfamily. TKL Ser/Thr protein kinase family. TGFB receptor subfamily.</text>
</comment>
<evidence type="ECO:0000256" key="7">
    <source>
        <dbReference type="ARBA" id="ARBA00022729"/>
    </source>
</evidence>
<dbReference type="GO" id="GO:0005524">
    <property type="term" value="F:ATP binding"/>
    <property type="evidence" value="ECO:0007669"/>
    <property type="project" value="UniProtKB-UniRule"/>
</dbReference>
<evidence type="ECO:0000256" key="2">
    <source>
        <dbReference type="ARBA" id="ARBA00009605"/>
    </source>
</evidence>
<evidence type="ECO:0000256" key="5">
    <source>
        <dbReference type="ARBA" id="ARBA00022679"/>
    </source>
</evidence>
<feature type="signal peptide" evidence="17">
    <location>
        <begin position="1"/>
        <end position="19"/>
    </location>
</feature>
<dbReference type="PROSITE" id="PS50011">
    <property type="entry name" value="PROTEIN_KINASE_DOM"/>
    <property type="match status" value="1"/>
</dbReference>
<name>A0A7I4YK07_HAECO</name>
<protein>
    <recommendedName>
        <fullName evidence="3">receptor protein serine/threonine kinase</fullName>
        <ecNumber evidence="3">2.7.11.30</ecNumber>
    </recommendedName>
</protein>
<evidence type="ECO:0000256" key="12">
    <source>
        <dbReference type="ARBA" id="ARBA00023136"/>
    </source>
</evidence>
<reference evidence="21" key="1">
    <citation type="submission" date="2020-12" db="UniProtKB">
        <authorList>
            <consortium name="WormBaseParasite"/>
        </authorList>
    </citation>
    <scope>IDENTIFICATION</scope>
    <source>
        <strain evidence="21">MHco3</strain>
    </source>
</reference>
<dbReference type="PANTHER" id="PTHR23255">
    <property type="entry name" value="TRANSFORMING GROWTH FACTOR-BETA RECEPTOR TYPE I AND II"/>
    <property type="match status" value="1"/>
</dbReference>
<keyword evidence="20" id="KW-1185">Reference proteome</keyword>
<evidence type="ECO:0000256" key="6">
    <source>
        <dbReference type="ARBA" id="ARBA00022692"/>
    </source>
</evidence>
<keyword evidence="10 14" id="KW-0067">ATP-binding</keyword>
<feature type="domain" description="Protein kinase" evidence="18">
    <location>
        <begin position="244"/>
        <end position="595"/>
    </location>
</feature>
<keyword evidence="4" id="KW-0723">Serine/threonine-protein kinase</keyword>
<feature type="domain" description="GS" evidence="19">
    <location>
        <begin position="214"/>
        <end position="243"/>
    </location>
</feature>
<keyword evidence="6 16" id="KW-0812">Transmembrane</keyword>
<evidence type="ECO:0000256" key="4">
    <source>
        <dbReference type="ARBA" id="ARBA00022527"/>
    </source>
</evidence>
<dbReference type="InterPro" id="IPR008271">
    <property type="entry name" value="Ser/Thr_kinase_AS"/>
</dbReference>
<dbReference type="InterPro" id="IPR000719">
    <property type="entry name" value="Prot_kinase_dom"/>
</dbReference>
<feature type="binding site" evidence="14">
    <location>
        <position position="271"/>
    </location>
    <ligand>
        <name>ATP</name>
        <dbReference type="ChEBI" id="CHEBI:30616"/>
    </ligand>
</feature>
<evidence type="ECO:0000256" key="10">
    <source>
        <dbReference type="ARBA" id="ARBA00022840"/>
    </source>
</evidence>
<evidence type="ECO:0000256" key="14">
    <source>
        <dbReference type="PROSITE-ProRule" id="PRU10141"/>
    </source>
</evidence>
<dbReference type="Gene3D" id="1.10.510.10">
    <property type="entry name" value="Transferase(Phosphotransferase) domain 1"/>
    <property type="match status" value="1"/>
</dbReference>
<evidence type="ECO:0000256" key="1">
    <source>
        <dbReference type="ARBA" id="ARBA00004479"/>
    </source>
</evidence>
<organism evidence="20 21">
    <name type="scientific">Haemonchus contortus</name>
    <name type="common">Barber pole worm</name>
    <dbReference type="NCBI Taxonomy" id="6289"/>
    <lineage>
        <taxon>Eukaryota</taxon>
        <taxon>Metazoa</taxon>
        <taxon>Ecdysozoa</taxon>
        <taxon>Nematoda</taxon>
        <taxon>Chromadorea</taxon>
        <taxon>Rhabditida</taxon>
        <taxon>Rhabditina</taxon>
        <taxon>Rhabditomorpha</taxon>
        <taxon>Strongyloidea</taxon>
        <taxon>Trichostrongylidae</taxon>
        <taxon>Haemonchus</taxon>
    </lineage>
</organism>
<evidence type="ECO:0000256" key="3">
    <source>
        <dbReference type="ARBA" id="ARBA00012401"/>
    </source>
</evidence>
<dbReference type="OrthoDB" id="69842at2759"/>
<dbReference type="Gene3D" id="2.10.60.10">
    <property type="entry name" value="CD59"/>
    <property type="match status" value="1"/>
</dbReference>
<evidence type="ECO:0000256" key="13">
    <source>
        <dbReference type="ARBA" id="ARBA00023170"/>
    </source>
</evidence>
<evidence type="ECO:0000256" key="15">
    <source>
        <dbReference type="SAM" id="MobiDB-lite"/>
    </source>
</evidence>
<dbReference type="PANTHER" id="PTHR23255:SF71">
    <property type="entry name" value="RECEPTOR PROTEIN SERINE_THREONINE KINASE"/>
    <property type="match status" value="1"/>
</dbReference>
<dbReference type="PROSITE" id="PS51256">
    <property type="entry name" value="GS"/>
    <property type="match status" value="1"/>
</dbReference>
<evidence type="ECO:0000313" key="21">
    <source>
        <dbReference type="WBParaSite" id="HCON_00110180-00001"/>
    </source>
</evidence>
<evidence type="ECO:0000256" key="9">
    <source>
        <dbReference type="ARBA" id="ARBA00022777"/>
    </source>
</evidence>
<dbReference type="GO" id="GO:0043235">
    <property type="term" value="C:receptor complex"/>
    <property type="evidence" value="ECO:0007669"/>
    <property type="project" value="TreeGrafter"/>
</dbReference>
<keyword evidence="13" id="KW-0675">Receptor</keyword>
<evidence type="ECO:0000256" key="11">
    <source>
        <dbReference type="ARBA" id="ARBA00022989"/>
    </source>
</evidence>
<dbReference type="InterPro" id="IPR017441">
    <property type="entry name" value="Protein_kinase_ATP_BS"/>
</dbReference>
<keyword evidence="11 16" id="KW-1133">Transmembrane helix</keyword>
<evidence type="ECO:0000256" key="17">
    <source>
        <dbReference type="SAM" id="SignalP"/>
    </source>
</evidence>
<dbReference type="SUPFAM" id="SSF56112">
    <property type="entry name" value="Protein kinase-like (PK-like)"/>
    <property type="match status" value="1"/>
</dbReference>
<dbReference type="Gene3D" id="3.30.200.20">
    <property type="entry name" value="Phosphorylase Kinase, domain 1"/>
    <property type="match status" value="1"/>
</dbReference>
<dbReference type="GO" id="GO:0005886">
    <property type="term" value="C:plasma membrane"/>
    <property type="evidence" value="ECO:0007669"/>
    <property type="project" value="TreeGrafter"/>
</dbReference>
<dbReference type="InterPro" id="IPR045860">
    <property type="entry name" value="Snake_toxin-like_sf"/>
</dbReference>
<evidence type="ECO:0000259" key="18">
    <source>
        <dbReference type="PROSITE" id="PS50011"/>
    </source>
</evidence>
<dbReference type="InterPro" id="IPR000333">
    <property type="entry name" value="TGFB_receptor"/>
</dbReference>
<sequence length="640" mass="72607">MRHLVLVFVLCSIFRIEETFDLSIPEEAVGNPYRHHSVRPENVDDATRNLCFCNYEGDICDSNNTCIKHTNAACFHFMKEVYNSELRRMETVHQYGCATLEKGSSASHLTCNSFRSPHRTPKSIACCYEGNYCNLLIEPPPYRQLPKDSEFYDDEWLQQKSHPALYVLVPLIIALSIITGVCLLQYFQKRHGDLKKWLPLVNKQKNEKESPSTPEVEPMIHDDSGSGSGSGNAAMVQRTVANDLVIEKVIGKGRYGEVRLARFRGSLVAVKTFYTTEEDSWNNEREIYETQMLNHENILQFVAADIFSMDSFTQMILVTDYHPLGSLYDYLQQEQALTTQEALQLAYSSICGIEHLHASVIGTGSRRKPQIAHRDIKSKNIIVKRPGMCCMADFGLAVRFENRLIPEKVNVQAGTKRYMAPEVIRKTLDPNFFAQFKMADMYSYALVLWEIARKVECADVCGSTLGSGESGYGSVSGEGKVAAERVPTIYSEMKSENYKMQHMHKSSDGSRRSYPYTPPFGELVDSDPSFAEMEKIVCGANGKRPPLEPSWTNGSNVHLQKMVGLMVDCWHHSPHCRHTALKVKIALGEVIEDLLRLQEREEKERKSMPLSRVVDETNRLRPEIPMSCDRHGRAQQFATT</sequence>
<dbReference type="InterPro" id="IPR000472">
    <property type="entry name" value="Activin_recp"/>
</dbReference>
<evidence type="ECO:0000256" key="16">
    <source>
        <dbReference type="SAM" id="Phobius"/>
    </source>
</evidence>
<keyword evidence="12 16" id="KW-0472">Membrane</keyword>
<dbReference type="Proteomes" id="UP000025227">
    <property type="component" value="Unplaced"/>
</dbReference>